<dbReference type="AlphaFoldDB" id="A0A3B4AEQ1"/>
<evidence type="ECO:0000256" key="4">
    <source>
        <dbReference type="SAM" id="Phobius"/>
    </source>
</evidence>
<dbReference type="GO" id="GO:0005783">
    <property type="term" value="C:endoplasmic reticulum"/>
    <property type="evidence" value="ECO:0007669"/>
    <property type="project" value="TreeGrafter"/>
</dbReference>
<keyword evidence="7" id="KW-1185">Reference proteome</keyword>
<dbReference type="InterPro" id="IPR000873">
    <property type="entry name" value="AMP-dep_synth/lig_dom"/>
</dbReference>
<dbReference type="Gene3D" id="3.40.50.12780">
    <property type="entry name" value="N-terminal domain of ligase-like"/>
    <property type="match status" value="1"/>
</dbReference>
<accession>A0A3B4AEQ1</accession>
<keyword evidence="1" id="KW-0436">Ligase</keyword>
<keyword evidence="4" id="KW-0812">Transmembrane</keyword>
<dbReference type="EC" id="6.2.1.3" evidence="3"/>
<dbReference type="Pfam" id="PF00501">
    <property type="entry name" value="AMP-binding"/>
    <property type="match status" value="1"/>
</dbReference>
<dbReference type="InterPro" id="IPR042099">
    <property type="entry name" value="ANL_N_sf"/>
</dbReference>
<evidence type="ECO:0000313" key="7">
    <source>
        <dbReference type="Proteomes" id="UP000261520"/>
    </source>
</evidence>
<reference evidence="6" key="1">
    <citation type="submission" date="2025-08" db="UniProtKB">
        <authorList>
            <consortium name="Ensembl"/>
        </authorList>
    </citation>
    <scope>IDENTIFICATION</scope>
</reference>
<feature type="transmembrane region" description="Helical" evidence="4">
    <location>
        <begin position="21"/>
        <end position="45"/>
    </location>
</feature>
<feature type="domain" description="AMP-dependent synthetase/ligase" evidence="5">
    <location>
        <begin position="116"/>
        <end position="371"/>
    </location>
</feature>
<dbReference type="PANTHER" id="PTHR43272:SF28">
    <property type="entry name" value="LONG-CHAIN-FATTY-ACID--COA LIGASE 1"/>
    <property type="match status" value="1"/>
</dbReference>
<evidence type="ECO:0000313" key="6">
    <source>
        <dbReference type="Ensembl" id="ENSPMGP00000015114.1"/>
    </source>
</evidence>
<dbReference type="STRING" id="409849.ENSPMGP00000015114"/>
<reference evidence="6" key="2">
    <citation type="submission" date="2025-09" db="UniProtKB">
        <authorList>
            <consortium name="Ensembl"/>
        </authorList>
    </citation>
    <scope>IDENTIFICATION</scope>
</reference>
<keyword evidence="4" id="KW-1133">Transmembrane helix</keyword>
<evidence type="ECO:0000256" key="3">
    <source>
        <dbReference type="ARBA" id="ARBA00026121"/>
    </source>
</evidence>
<keyword evidence="2" id="KW-0443">Lipid metabolism</keyword>
<dbReference type="PANTHER" id="PTHR43272">
    <property type="entry name" value="LONG-CHAIN-FATTY-ACID--COA LIGASE"/>
    <property type="match status" value="1"/>
</dbReference>
<evidence type="ECO:0000259" key="5">
    <source>
        <dbReference type="Pfam" id="PF00501"/>
    </source>
</evidence>
<evidence type="ECO:0000256" key="1">
    <source>
        <dbReference type="ARBA" id="ARBA00022598"/>
    </source>
</evidence>
<organism evidence="6 7">
    <name type="scientific">Periophthalmus magnuspinnatus</name>
    <dbReference type="NCBI Taxonomy" id="409849"/>
    <lineage>
        <taxon>Eukaryota</taxon>
        <taxon>Metazoa</taxon>
        <taxon>Chordata</taxon>
        <taxon>Craniata</taxon>
        <taxon>Vertebrata</taxon>
        <taxon>Euteleostomi</taxon>
        <taxon>Actinopterygii</taxon>
        <taxon>Neopterygii</taxon>
        <taxon>Teleostei</taxon>
        <taxon>Neoteleostei</taxon>
        <taxon>Acanthomorphata</taxon>
        <taxon>Gobiaria</taxon>
        <taxon>Gobiiformes</taxon>
        <taxon>Gobioidei</taxon>
        <taxon>Gobiidae</taxon>
        <taxon>Oxudercinae</taxon>
        <taxon>Periophthalmus</taxon>
    </lineage>
</organism>
<dbReference type="Ensembl" id="ENSPMGT00000016112.1">
    <property type="protein sequence ID" value="ENSPMGP00000015114.1"/>
    <property type="gene ID" value="ENSPMGG00000012387.1"/>
</dbReference>
<keyword evidence="2" id="KW-0276">Fatty acid metabolism</keyword>
<protein>
    <recommendedName>
        <fullName evidence="3">long-chain-fatty-acid--CoA ligase</fullName>
        <ecNumber evidence="3">6.2.1.3</ecNumber>
    </recommendedName>
</protein>
<keyword evidence="4" id="KW-0472">Membrane</keyword>
<name>A0A3B4AEQ1_9GOBI</name>
<dbReference type="Proteomes" id="UP000261520">
    <property type="component" value="Unplaced"/>
</dbReference>
<sequence>MQAQEVLRQLRIPEFDDVRQYMRALPTNALMGVGAFAAITTYWFATRPRALMPPCDLSLQSVELPGEERARRSTLTTDNEYLTHYYSDACTMYEVFHRGMRVSNDGPCLGSRKPNQPYEWQSYSEISTKAEGIGSALLHKGHSQTGDKFIGIFSQNRPEWTIAELACYTYSLVAVPLYDTLGREAIDYVLQQASISTVICDVADKVKMLLENGSMKGGTVKTVVLIEAFDDDLVKQGTEAGIDIKSFKDFEALGHANHQTPQPPKSDDLALICFTSGTTGDSGSVVNLDFSHCFMHNGQGTLKASNKEVLISYLPLAHMFERVVESVVLIHGGRIGYFQGDIRLLMDDLKTLQPTVFPVVPRLLNRMFDKIFSQANTPMKRWLLDFAFRRKEAELRNGVVRQDSLWDKLIFKKVQVGTFCPKKRFMLAYLYRLEF</sequence>
<dbReference type="GO" id="GO:0016020">
    <property type="term" value="C:membrane"/>
    <property type="evidence" value="ECO:0007669"/>
    <property type="project" value="TreeGrafter"/>
</dbReference>
<proteinExistence type="predicted"/>
<evidence type="ECO:0000256" key="2">
    <source>
        <dbReference type="ARBA" id="ARBA00022832"/>
    </source>
</evidence>
<dbReference type="GO" id="GO:0004467">
    <property type="term" value="F:long-chain fatty acid-CoA ligase activity"/>
    <property type="evidence" value="ECO:0007669"/>
    <property type="project" value="UniProtKB-EC"/>
</dbReference>
<dbReference type="SUPFAM" id="SSF56801">
    <property type="entry name" value="Acetyl-CoA synthetase-like"/>
    <property type="match status" value="1"/>
</dbReference>